<evidence type="ECO:0000313" key="3">
    <source>
        <dbReference type="Proteomes" id="UP000186922"/>
    </source>
</evidence>
<organism evidence="2 3">
    <name type="scientific">Ramazzottius varieornatus</name>
    <name type="common">Water bear</name>
    <name type="synonym">Tardigrade</name>
    <dbReference type="NCBI Taxonomy" id="947166"/>
    <lineage>
        <taxon>Eukaryota</taxon>
        <taxon>Metazoa</taxon>
        <taxon>Ecdysozoa</taxon>
        <taxon>Tardigrada</taxon>
        <taxon>Eutardigrada</taxon>
        <taxon>Parachela</taxon>
        <taxon>Hypsibioidea</taxon>
        <taxon>Ramazzottiidae</taxon>
        <taxon>Ramazzottius</taxon>
    </lineage>
</organism>
<sequence>MRIFFYRILRFSCFVVPRVQLLLSIGVFEVSRSSFSQFLPYTAHLFCKYEGRRIFRLYAARVVTINPESPEKRNERWRPNQFKFSKTIPELAQDGKKRPATPGVPKRSPI</sequence>
<comment type="caution">
    <text evidence="2">The sequence shown here is derived from an EMBL/GenBank/DDBJ whole genome shotgun (WGS) entry which is preliminary data.</text>
</comment>
<reference evidence="2 3" key="1">
    <citation type="journal article" date="2016" name="Nat. Commun.">
        <title>Extremotolerant tardigrade genome and improved radiotolerance of human cultured cells by tardigrade-unique protein.</title>
        <authorList>
            <person name="Hashimoto T."/>
            <person name="Horikawa D.D."/>
            <person name="Saito Y."/>
            <person name="Kuwahara H."/>
            <person name="Kozuka-Hata H."/>
            <person name="Shin-I T."/>
            <person name="Minakuchi Y."/>
            <person name="Ohishi K."/>
            <person name="Motoyama A."/>
            <person name="Aizu T."/>
            <person name="Enomoto A."/>
            <person name="Kondo K."/>
            <person name="Tanaka S."/>
            <person name="Hara Y."/>
            <person name="Koshikawa S."/>
            <person name="Sagara H."/>
            <person name="Miura T."/>
            <person name="Yokobori S."/>
            <person name="Miyagawa K."/>
            <person name="Suzuki Y."/>
            <person name="Kubo T."/>
            <person name="Oyama M."/>
            <person name="Kohara Y."/>
            <person name="Fujiyama A."/>
            <person name="Arakawa K."/>
            <person name="Katayama T."/>
            <person name="Toyoda A."/>
            <person name="Kunieda T."/>
        </authorList>
    </citation>
    <scope>NUCLEOTIDE SEQUENCE [LARGE SCALE GENOMIC DNA]</scope>
    <source>
        <strain evidence="2 3">YOKOZUNA-1</strain>
    </source>
</reference>
<keyword evidence="3" id="KW-1185">Reference proteome</keyword>
<name>A0A1D1VS09_RAMVA</name>
<evidence type="ECO:0000256" key="1">
    <source>
        <dbReference type="SAM" id="MobiDB-lite"/>
    </source>
</evidence>
<proteinExistence type="predicted"/>
<evidence type="ECO:0000313" key="2">
    <source>
        <dbReference type="EMBL" id="GAV02518.1"/>
    </source>
</evidence>
<dbReference type="AlphaFoldDB" id="A0A1D1VS09"/>
<feature type="region of interest" description="Disordered" evidence="1">
    <location>
        <begin position="88"/>
        <end position="110"/>
    </location>
</feature>
<accession>A0A1D1VS09</accession>
<dbReference type="EMBL" id="BDGG01000008">
    <property type="protein sequence ID" value="GAV02518.1"/>
    <property type="molecule type" value="Genomic_DNA"/>
</dbReference>
<gene>
    <name evidence="2" type="primary">RvY_13074-1</name>
    <name evidence="2" type="synonym">RvY_13074.1</name>
    <name evidence="2" type="ORF">RvY_13074</name>
</gene>
<protein>
    <submittedName>
        <fullName evidence="2">Uncharacterized protein</fullName>
    </submittedName>
</protein>
<dbReference type="Proteomes" id="UP000186922">
    <property type="component" value="Unassembled WGS sequence"/>
</dbReference>